<dbReference type="AlphaFoldDB" id="A0A8I1JHU0"/>
<dbReference type="Proteomes" id="UP000637061">
    <property type="component" value="Unassembled WGS sequence"/>
</dbReference>
<feature type="region of interest" description="Disordered" evidence="1">
    <location>
        <begin position="173"/>
        <end position="195"/>
    </location>
</feature>
<protein>
    <submittedName>
        <fullName evidence="2">Uncharacterized protein</fullName>
    </submittedName>
</protein>
<name>A0A8I1JHU0_PSEPU</name>
<proteinExistence type="predicted"/>
<dbReference type="RefSeq" id="WP_198746642.1">
    <property type="nucleotide sequence ID" value="NZ_JAEHTE010000002.1"/>
</dbReference>
<dbReference type="EMBL" id="JAEHTE010000002">
    <property type="protein sequence ID" value="MBI6883026.1"/>
    <property type="molecule type" value="Genomic_DNA"/>
</dbReference>
<comment type="caution">
    <text evidence="2">The sequence shown here is derived from an EMBL/GenBank/DDBJ whole genome shotgun (WGS) entry which is preliminary data.</text>
</comment>
<evidence type="ECO:0000313" key="3">
    <source>
        <dbReference type="Proteomes" id="UP000637061"/>
    </source>
</evidence>
<feature type="compositionally biased region" description="Polar residues" evidence="1">
    <location>
        <begin position="173"/>
        <end position="184"/>
    </location>
</feature>
<sequence length="266" mass="29481">MSTADCKQMLVEEFPATSIKEWKRTSKYLNGWKEEVRVFTHPTVGTVYVLEEEGHIITDPLHFEVRKASDLKPSDFFFFIDSSGDCGPYLQVYLVFRAYFEKHGHLESVHLQSAVERFFPEGLECEEEMEACFSVGSIDDPEALKRMFIDSGFQSSEALDRLMSGGEPVPDQAISSPATYLTGQPPSNSNPSLQSADATGVILDLAGIKPNTEYRFTKSGNLVKTVSPTDYGGAGHWQVVRVDTGKEMIVHGSALADPNDPQWSKG</sequence>
<accession>A0A8I1JHU0</accession>
<reference evidence="2" key="1">
    <citation type="submission" date="2020-12" db="EMBL/GenBank/DDBJ databases">
        <title>Enhanced detection system for hospital associated transmission using whole genome sequencing surveillance.</title>
        <authorList>
            <person name="Harrison L.H."/>
            <person name="Van Tyne D."/>
            <person name="Marsh J.W."/>
            <person name="Griffith M.P."/>
            <person name="Snyder D.J."/>
            <person name="Cooper V.S."/>
            <person name="Mustapha M."/>
        </authorList>
    </citation>
    <scope>NUCLEOTIDE SEQUENCE</scope>
    <source>
        <strain evidence="2">PSB00042</strain>
    </source>
</reference>
<evidence type="ECO:0000256" key="1">
    <source>
        <dbReference type="SAM" id="MobiDB-lite"/>
    </source>
</evidence>
<gene>
    <name evidence="2" type="ORF">JEU22_03790</name>
</gene>
<organism evidence="2 3">
    <name type="scientific">Pseudomonas putida</name>
    <name type="common">Arthrobacter siderocapsulatus</name>
    <dbReference type="NCBI Taxonomy" id="303"/>
    <lineage>
        <taxon>Bacteria</taxon>
        <taxon>Pseudomonadati</taxon>
        <taxon>Pseudomonadota</taxon>
        <taxon>Gammaproteobacteria</taxon>
        <taxon>Pseudomonadales</taxon>
        <taxon>Pseudomonadaceae</taxon>
        <taxon>Pseudomonas</taxon>
    </lineage>
</organism>
<evidence type="ECO:0000313" key="2">
    <source>
        <dbReference type="EMBL" id="MBI6883026.1"/>
    </source>
</evidence>